<dbReference type="EMBL" id="MAEI02000001">
    <property type="protein sequence ID" value="MEO1780580.1"/>
    <property type="molecule type" value="Genomic_DNA"/>
</dbReference>
<evidence type="ECO:0000313" key="3">
    <source>
        <dbReference type="Proteomes" id="UP001429357"/>
    </source>
</evidence>
<sequence>MTKLEKKELNKLNRSSFYRSLTLSGSWNYINAQGNAMAYTLFPALKRIYKDKPQELKEAMKRNMAYFNISPPFSTFLAGVTTSMEEENAADSSFDAASINAVKASLMGPLAGIGDSLFWGTFRIITTGIGISLAEQGNVLGPILFLVLFNLTYMVPRFYGFKFGYNVGAQFIQKAYQNGLINIITKAATILGLIMVGGMISSTVSISTNLAFTVSGTEYKIQEILDQIFKGMLPMIATLACFALVRKKVSANKIIIGILVLSMLLAAVGFI</sequence>
<dbReference type="InterPro" id="IPR050303">
    <property type="entry name" value="GatZ_KbaZ_carbometab"/>
</dbReference>
<evidence type="ECO:0000256" key="1">
    <source>
        <dbReference type="SAM" id="Phobius"/>
    </source>
</evidence>
<feature type="transmembrane region" description="Helical" evidence="1">
    <location>
        <begin position="180"/>
        <end position="207"/>
    </location>
</feature>
<dbReference type="PANTHER" id="PTHR32502:SF23">
    <property type="entry name" value="TRANSPORT PROTEIN, PTS SYSTEM"/>
    <property type="match status" value="1"/>
</dbReference>
<feature type="transmembrane region" description="Helical" evidence="1">
    <location>
        <begin position="227"/>
        <end position="245"/>
    </location>
</feature>
<dbReference type="Pfam" id="PF03613">
    <property type="entry name" value="EIID-AGA"/>
    <property type="match status" value="1"/>
</dbReference>
<dbReference type="InterPro" id="IPR004704">
    <property type="entry name" value="PTS_IID_man"/>
</dbReference>
<keyword evidence="1" id="KW-0812">Transmembrane</keyword>
<reference evidence="2 3" key="2">
    <citation type="submission" date="2024-02" db="EMBL/GenBank/DDBJ databases">
        <title>The Genome Sequence of Enterococcus diestrammenae JM9A.</title>
        <authorList>
            <person name="Earl A."/>
            <person name="Manson A."/>
            <person name="Gilmore M."/>
            <person name="Sanders J."/>
            <person name="Shea T."/>
            <person name="Howe W."/>
            <person name="Livny J."/>
            <person name="Cuomo C."/>
            <person name="Neafsey D."/>
            <person name="Birren B."/>
        </authorList>
    </citation>
    <scope>NUCLEOTIDE SEQUENCE [LARGE SCALE GENOMIC DNA]</scope>
    <source>
        <strain evidence="2 3">JM9A</strain>
    </source>
</reference>
<feature type="transmembrane region" description="Helical" evidence="1">
    <location>
        <begin position="140"/>
        <end position="159"/>
    </location>
</feature>
<feature type="transmembrane region" description="Helical" evidence="1">
    <location>
        <begin position="254"/>
        <end position="270"/>
    </location>
</feature>
<gene>
    <name evidence="2" type="ORF">BAU18_000119</name>
</gene>
<keyword evidence="1" id="KW-0472">Membrane</keyword>
<accession>A0ABV0EXZ9</accession>
<keyword evidence="1" id="KW-1133">Transmembrane helix</keyword>
<protein>
    <submittedName>
        <fullName evidence="2">PTS system, mannose-specific IID component</fullName>
    </submittedName>
</protein>
<comment type="caution">
    <text evidence="2">The sequence shown here is derived from an EMBL/GenBank/DDBJ whole genome shotgun (WGS) entry which is preliminary data.</text>
</comment>
<evidence type="ECO:0000313" key="2">
    <source>
        <dbReference type="EMBL" id="MEO1780580.1"/>
    </source>
</evidence>
<organism evidence="2 3">
    <name type="scientific">Enterococcus diestrammenae</name>
    <dbReference type="NCBI Taxonomy" id="1155073"/>
    <lineage>
        <taxon>Bacteria</taxon>
        <taxon>Bacillati</taxon>
        <taxon>Bacillota</taxon>
        <taxon>Bacilli</taxon>
        <taxon>Lactobacillales</taxon>
        <taxon>Enterococcaceae</taxon>
        <taxon>Enterococcus</taxon>
    </lineage>
</organism>
<keyword evidence="3" id="KW-1185">Reference proteome</keyword>
<dbReference type="Proteomes" id="UP001429357">
    <property type="component" value="Unassembled WGS sequence"/>
</dbReference>
<dbReference type="PROSITE" id="PS51108">
    <property type="entry name" value="PTS_EIID"/>
    <property type="match status" value="1"/>
</dbReference>
<dbReference type="PANTHER" id="PTHR32502">
    <property type="entry name" value="N-ACETYLGALACTOSAMINE PERMEASE II COMPONENT-RELATED"/>
    <property type="match status" value="1"/>
</dbReference>
<proteinExistence type="predicted"/>
<dbReference type="RefSeq" id="WP_237583945.1">
    <property type="nucleotide sequence ID" value="NZ_JAQFAM010000006.1"/>
</dbReference>
<reference evidence="3" key="1">
    <citation type="submission" date="2016-06" db="EMBL/GenBank/DDBJ databases">
        <title>Four novel species of enterococci isolated from chicken manure.</title>
        <authorList>
            <person name="Van Tyne D."/>
        </authorList>
    </citation>
    <scope>NUCLEOTIDE SEQUENCE [LARGE SCALE GENOMIC DNA]</scope>
    <source>
        <strain evidence="3">JM9A</strain>
    </source>
</reference>
<name>A0ABV0EXZ9_9ENTE</name>